<keyword evidence="3" id="KW-1185">Reference proteome</keyword>
<evidence type="ECO:0000313" key="2">
    <source>
        <dbReference type="EMBL" id="WAR29513.1"/>
    </source>
</evidence>
<gene>
    <name evidence="2" type="ORF">MAR_003081</name>
</gene>
<feature type="region of interest" description="Disordered" evidence="1">
    <location>
        <begin position="84"/>
        <end position="135"/>
    </location>
</feature>
<feature type="compositionally biased region" description="Basic and acidic residues" evidence="1">
    <location>
        <begin position="1"/>
        <end position="20"/>
    </location>
</feature>
<evidence type="ECO:0000313" key="3">
    <source>
        <dbReference type="Proteomes" id="UP001164746"/>
    </source>
</evidence>
<organism evidence="2 3">
    <name type="scientific">Mya arenaria</name>
    <name type="common">Soft-shell clam</name>
    <dbReference type="NCBI Taxonomy" id="6604"/>
    <lineage>
        <taxon>Eukaryota</taxon>
        <taxon>Metazoa</taxon>
        <taxon>Spiralia</taxon>
        <taxon>Lophotrochozoa</taxon>
        <taxon>Mollusca</taxon>
        <taxon>Bivalvia</taxon>
        <taxon>Autobranchia</taxon>
        <taxon>Heteroconchia</taxon>
        <taxon>Euheterodonta</taxon>
        <taxon>Imparidentia</taxon>
        <taxon>Neoheterodontei</taxon>
        <taxon>Myida</taxon>
        <taxon>Myoidea</taxon>
        <taxon>Myidae</taxon>
        <taxon>Mya</taxon>
    </lineage>
</organism>
<feature type="compositionally biased region" description="Basic and acidic residues" evidence="1">
    <location>
        <begin position="118"/>
        <end position="127"/>
    </location>
</feature>
<dbReference type="EMBL" id="CP111027">
    <property type="protein sequence ID" value="WAR29513.1"/>
    <property type="molecule type" value="Genomic_DNA"/>
</dbReference>
<proteinExistence type="predicted"/>
<protein>
    <submittedName>
        <fullName evidence="2">Uncharacterized protein</fullName>
    </submittedName>
</protein>
<evidence type="ECO:0000256" key="1">
    <source>
        <dbReference type="SAM" id="MobiDB-lite"/>
    </source>
</evidence>
<feature type="compositionally biased region" description="Polar residues" evidence="1">
    <location>
        <begin position="106"/>
        <end position="116"/>
    </location>
</feature>
<reference evidence="2" key="1">
    <citation type="submission" date="2022-11" db="EMBL/GenBank/DDBJ databases">
        <title>Centuries of genome instability and evolution in soft-shell clam transmissible cancer (bioRxiv).</title>
        <authorList>
            <person name="Hart S.F.M."/>
            <person name="Yonemitsu M.A."/>
            <person name="Giersch R.M."/>
            <person name="Beal B.F."/>
            <person name="Arriagada G."/>
            <person name="Davis B.W."/>
            <person name="Ostrander E.A."/>
            <person name="Goff S.P."/>
            <person name="Metzger M.J."/>
        </authorList>
    </citation>
    <scope>NUCLEOTIDE SEQUENCE</scope>
    <source>
        <strain evidence="2">MELC-2E11</strain>
        <tissue evidence="2">Siphon/mantle</tissue>
    </source>
</reference>
<accession>A0ABY7G8K6</accession>
<sequence>TDDELQKLKQSDKTHSKSSDHVASVHQTPDILKGNQTVLKCTEVVDQNHSNNHKRQGSHLETQHKNPNFSSYKKLITAGDPRELDINHMRGGSGSSQAGSAFESYNKASPLSTFGKNDSVHLGHQENQELTSRLC</sequence>
<dbReference type="Proteomes" id="UP001164746">
    <property type="component" value="Chromosome 16"/>
</dbReference>
<feature type="region of interest" description="Disordered" evidence="1">
    <location>
        <begin position="46"/>
        <end position="69"/>
    </location>
</feature>
<feature type="non-terminal residue" evidence="2">
    <location>
        <position position="135"/>
    </location>
</feature>
<feature type="non-terminal residue" evidence="2">
    <location>
        <position position="1"/>
    </location>
</feature>
<feature type="region of interest" description="Disordered" evidence="1">
    <location>
        <begin position="1"/>
        <end position="34"/>
    </location>
</feature>
<name>A0ABY7G8K6_MYAAR</name>